<reference evidence="6 7" key="1">
    <citation type="journal article" date="2016" name="Nat. Commun.">
        <title>Thousands of microbial genomes shed light on interconnected biogeochemical processes in an aquifer system.</title>
        <authorList>
            <person name="Anantharaman K."/>
            <person name="Brown C.T."/>
            <person name="Hug L.A."/>
            <person name="Sharon I."/>
            <person name="Castelle C.J."/>
            <person name="Probst A.J."/>
            <person name="Thomas B.C."/>
            <person name="Singh A."/>
            <person name="Wilkins M.J."/>
            <person name="Karaoz U."/>
            <person name="Brodie E.L."/>
            <person name="Williams K.H."/>
            <person name="Hubbard S.S."/>
            <person name="Banfield J.F."/>
        </authorList>
    </citation>
    <scope>NUCLEOTIDE SEQUENCE [LARGE SCALE GENOMIC DNA]</scope>
</reference>
<dbReference type="InterPro" id="IPR011990">
    <property type="entry name" value="TPR-like_helical_dom_sf"/>
</dbReference>
<feature type="transmembrane region" description="Helical" evidence="5">
    <location>
        <begin position="401"/>
        <end position="419"/>
    </location>
</feature>
<dbReference type="Gene3D" id="1.25.40.10">
    <property type="entry name" value="Tetratricopeptide repeat domain"/>
    <property type="match status" value="3"/>
</dbReference>
<evidence type="ECO:0008006" key="8">
    <source>
        <dbReference type="Google" id="ProtNLM"/>
    </source>
</evidence>
<feature type="transmembrane region" description="Helical" evidence="5">
    <location>
        <begin position="201"/>
        <end position="217"/>
    </location>
</feature>
<dbReference type="PANTHER" id="PTHR44858">
    <property type="entry name" value="TETRATRICOPEPTIDE REPEAT PROTEIN 6"/>
    <property type="match status" value="1"/>
</dbReference>
<keyword evidence="2 3" id="KW-0802">TPR repeat</keyword>
<dbReference type="PANTHER" id="PTHR44858:SF1">
    <property type="entry name" value="UDP-N-ACETYLGLUCOSAMINE--PEPTIDE N-ACETYLGLUCOSAMINYLTRANSFERASE SPINDLY-RELATED"/>
    <property type="match status" value="1"/>
</dbReference>
<evidence type="ECO:0000256" key="1">
    <source>
        <dbReference type="ARBA" id="ARBA00022737"/>
    </source>
</evidence>
<evidence type="ECO:0000313" key="6">
    <source>
        <dbReference type="EMBL" id="OHA66579.1"/>
    </source>
</evidence>
<feature type="repeat" description="TPR" evidence="3">
    <location>
        <begin position="704"/>
        <end position="737"/>
    </location>
</feature>
<dbReference type="SUPFAM" id="SSF48452">
    <property type="entry name" value="TPR-like"/>
    <property type="match status" value="2"/>
</dbReference>
<feature type="transmembrane region" description="Helical" evidence="5">
    <location>
        <begin position="71"/>
        <end position="91"/>
    </location>
</feature>
<evidence type="ECO:0000256" key="3">
    <source>
        <dbReference type="PROSITE-ProRule" id="PRU00339"/>
    </source>
</evidence>
<keyword evidence="5" id="KW-1133">Transmembrane helix</keyword>
<dbReference type="SMART" id="SM00028">
    <property type="entry name" value="TPR"/>
    <property type="match status" value="4"/>
</dbReference>
<feature type="transmembrane region" description="Helical" evidence="5">
    <location>
        <begin position="345"/>
        <end position="363"/>
    </location>
</feature>
<dbReference type="InterPro" id="IPR019734">
    <property type="entry name" value="TPR_rpt"/>
</dbReference>
<feature type="transmembrane region" description="Helical" evidence="5">
    <location>
        <begin position="375"/>
        <end position="395"/>
    </location>
</feature>
<feature type="transmembrane region" description="Helical" evidence="5">
    <location>
        <begin position="431"/>
        <end position="454"/>
    </location>
</feature>
<dbReference type="Pfam" id="PF13432">
    <property type="entry name" value="TPR_16"/>
    <property type="match status" value="2"/>
</dbReference>
<name>A0A1G2R2G0_9BACT</name>
<evidence type="ECO:0000256" key="2">
    <source>
        <dbReference type="ARBA" id="ARBA00022803"/>
    </source>
</evidence>
<comment type="caution">
    <text evidence="6">The sequence shown here is derived from an EMBL/GenBank/DDBJ whole genome shotgun (WGS) entry which is preliminary data.</text>
</comment>
<feature type="transmembrane region" description="Helical" evidence="5">
    <location>
        <begin position="103"/>
        <end position="122"/>
    </location>
</feature>
<keyword evidence="5" id="KW-0812">Transmembrane</keyword>
<protein>
    <recommendedName>
        <fullName evidence="8">UDP-N-acetylglucosamine--peptide N-acetylglucosaminyltransferase SPINDLY</fullName>
    </recommendedName>
</protein>
<keyword evidence="1" id="KW-0677">Repeat</keyword>
<feature type="region of interest" description="Disordered" evidence="4">
    <location>
        <begin position="754"/>
        <end position="777"/>
    </location>
</feature>
<proteinExistence type="predicted"/>
<evidence type="ECO:0000256" key="4">
    <source>
        <dbReference type="SAM" id="MobiDB-lite"/>
    </source>
</evidence>
<dbReference type="AlphaFoldDB" id="A0A1G2R2G0"/>
<evidence type="ECO:0000313" key="7">
    <source>
        <dbReference type="Proteomes" id="UP000176901"/>
    </source>
</evidence>
<keyword evidence="5" id="KW-0472">Membrane</keyword>
<dbReference type="PROSITE" id="PS50005">
    <property type="entry name" value="TPR"/>
    <property type="match status" value="2"/>
</dbReference>
<gene>
    <name evidence="6" type="ORF">A3C82_02015</name>
</gene>
<feature type="transmembrane region" description="Helical" evidence="5">
    <location>
        <begin position="223"/>
        <end position="241"/>
    </location>
</feature>
<evidence type="ECO:0000256" key="5">
    <source>
        <dbReference type="SAM" id="Phobius"/>
    </source>
</evidence>
<feature type="transmembrane region" description="Helical" evidence="5">
    <location>
        <begin position="41"/>
        <end position="59"/>
    </location>
</feature>
<feature type="transmembrane region" description="Helical" evidence="5">
    <location>
        <begin position="134"/>
        <end position="154"/>
    </location>
</feature>
<feature type="transmembrane region" description="Helical" evidence="5">
    <location>
        <begin position="248"/>
        <end position="268"/>
    </location>
</feature>
<accession>A0A1G2R2G0</accession>
<dbReference type="Proteomes" id="UP000176901">
    <property type="component" value="Unassembled WGS sequence"/>
</dbReference>
<feature type="transmembrane region" description="Helical" evidence="5">
    <location>
        <begin position="166"/>
        <end position="189"/>
    </location>
</feature>
<organism evidence="6 7">
    <name type="scientific">Candidatus Wildermuthbacteria bacterium RIFCSPHIGHO2_02_FULL_47_12</name>
    <dbReference type="NCBI Taxonomy" id="1802451"/>
    <lineage>
        <taxon>Bacteria</taxon>
        <taxon>Candidatus Wildermuthiibacteriota</taxon>
    </lineage>
</organism>
<dbReference type="EMBL" id="MHTW01000030">
    <property type="protein sequence ID" value="OHA66579.1"/>
    <property type="molecule type" value="Genomic_DNA"/>
</dbReference>
<feature type="transmembrane region" description="Helical" evidence="5">
    <location>
        <begin position="12"/>
        <end position="29"/>
    </location>
</feature>
<feature type="repeat" description="TPR" evidence="3">
    <location>
        <begin position="670"/>
        <end position="703"/>
    </location>
</feature>
<dbReference type="InterPro" id="IPR050498">
    <property type="entry name" value="Ycf3"/>
</dbReference>
<sequence>MLQPARLVEGVRKVSLYLVLLLIPLWFLPLTQDALVYQKQVVLAVLVFLSLLTWLGRAVQQGEISVRVTWLYFPIALVVGAAGVSTLFSLWKYGSFWGFPLNVTDSFLTIAFFALLSVVVMNSVERVVQLAKPLFLLLVSGAVAGLFTLLQAYGVFLVPAAFAKVISFNTVGSINSVAVLSAVFLPLALALAQGARSIKKWVLWGAAAVFLSVLALINFFDAWIALTAGLSILLAFGMWNLKEQAQSRWVSVPMALIIVALFFAMFRFSLPGSPQTPVEVSPSIQGEWGIAKEVLKTSPITGSGPGTFVFDYAKYRTQSLNKNIFWGTRFSTGASELLGWLSQKGILGLLSLILLIAAVLFLAVKKLVRSSQDSVSWTTGLGLFASFGAAVVAFLLYPSTFVLSFVFWVLVGCLGVFVTENMKKFQVASQSFVALGSSFAFLLVLIFGLGLLFVGGQKYVAETRYLNGVRLSQQGDVKAAIQSVAGAAALNPQVDLYWRDLSQLYLSRLNEVGQDTSLSQDQKREQSQAIIQSAVNAAQKAAAAAPANIANWNVQGFVYRSLIRVPGADALALAAYEKAKGLEPASPFSWTELGRVYILQTQNLVSQEGKETERETALAKALENLAKAIELKADYAPAHFLTAVVYEQQGKNDEAIAKLEDTKKIAPDDTGLAFQLGTVYWQKKDLDKAQAELEHAISLNANYSNARYILGLVFDAKNNKAKALEQFSKIAELNPDNEEVKKIIANIEAGKTPLDGIQVSQPPVQETPPEIQNEEGK</sequence>
<dbReference type="STRING" id="1802451.A3C82_02015"/>